<dbReference type="Pfam" id="PF00892">
    <property type="entry name" value="EamA"/>
    <property type="match status" value="2"/>
</dbReference>
<feature type="transmembrane region" description="Helical" evidence="1">
    <location>
        <begin position="170"/>
        <end position="190"/>
    </location>
</feature>
<dbReference type="EMBL" id="CP001014">
    <property type="protein sequence ID" value="ACB39480.1"/>
    <property type="molecule type" value="Genomic_DNA"/>
</dbReference>
<evidence type="ECO:0000313" key="4">
    <source>
        <dbReference type="Proteomes" id="UP000001694"/>
    </source>
</evidence>
<proteinExistence type="predicted"/>
<dbReference type="GeneID" id="6165743"/>
<dbReference type="PANTHER" id="PTHR22911">
    <property type="entry name" value="ACYL-MALONYL CONDENSING ENZYME-RELATED"/>
    <property type="match status" value="1"/>
</dbReference>
<evidence type="ECO:0000256" key="1">
    <source>
        <dbReference type="SAM" id="Phobius"/>
    </source>
</evidence>
<feature type="transmembrane region" description="Helical" evidence="1">
    <location>
        <begin position="202"/>
        <end position="233"/>
    </location>
</feature>
<evidence type="ECO:0000259" key="2">
    <source>
        <dbReference type="Pfam" id="PF00892"/>
    </source>
</evidence>
<organism evidence="3 4">
    <name type="scientific">Pyrobaculum neutrophilum (strain DSM 2338 / JCM 9278 / NBRC 100436 / V24Sta)</name>
    <name type="common">Thermoproteus neutrophilus</name>
    <dbReference type="NCBI Taxonomy" id="444157"/>
    <lineage>
        <taxon>Archaea</taxon>
        <taxon>Thermoproteota</taxon>
        <taxon>Thermoprotei</taxon>
        <taxon>Thermoproteales</taxon>
        <taxon>Thermoproteaceae</taxon>
        <taxon>Pyrobaculum</taxon>
    </lineage>
</organism>
<protein>
    <recommendedName>
        <fullName evidence="2">EamA domain-containing protein</fullName>
    </recommendedName>
</protein>
<keyword evidence="1" id="KW-0812">Transmembrane</keyword>
<feature type="transmembrane region" description="Helical" evidence="1">
    <location>
        <begin position="143"/>
        <end position="164"/>
    </location>
</feature>
<feature type="transmembrane region" description="Helical" evidence="1">
    <location>
        <begin position="35"/>
        <end position="54"/>
    </location>
</feature>
<feature type="transmembrane region" description="Helical" evidence="1">
    <location>
        <begin position="87"/>
        <end position="105"/>
    </location>
</feature>
<feature type="transmembrane region" description="Helical" evidence="1">
    <location>
        <begin position="6"/>
        <end position="23"/>
    </location>
</feature>
<evidence type="ECO:0000313" key="3">
    <source>
        <dbReference type="EMBL" id="ACB39480.1"/>
    </source>
</evidence>
<dbReference type="InterPro" id="IPR000620">
    <property type="entry name" value="EamA_dom"/>
</dbReference>
<dbReference type="STRING" id="444157.Tneu_0537"/>
<dbReference type="eggNOG" id="arCOG00272">
    <property type="taxonomic scope" value="Archaea"/>
</dbReference>
<dbReference type="KEGG" id="tne:Tneu_0537"/>
<dbReference type="SUPFAM" id="SSF103481">
    <property type="entry name" value="Multidrug resistance efflux transporter EmrE"/>
    <property type="match status" value="2"/>
</dbReference>
<dbReference type="InterPro" id="IPR037185">
    <property type="entry name" value="EmrE-like"/>
</dbReference>
<keyword evidence="1" id="KW-1133">Transmembrane helix</keyword>
<feature type="domain" description="EamA" evidence="2">
    <location>
        <begin position="4"/>
        <end position="130"/>
    </location>
</feature>
<dbReference type="AlphaFoldDB" id="B1YCG7"/>
<reference evidence="3" key="1">
    <citation type="submission" date="2008-03" db="EMBL/GenBank/DDBJ databases">
        <title>Complete sequence of Thermoproteus neutrophilus V24Sta.</title>
        <authorList>
            <consortium name="US DOE Joint Genome Institute"/>
            <person name="Copeland A."/>
            <person name="Lucas S."/>
            <person name="Lapidus A."/>
            <person name="Glavina del Rio T."/>
            <person name="Dalin E."/>
            <person name="Tice H."/>
            <person name="Bruce D."/>
            <person name="Goodwin L."/>
            <person name="Pitluck S."/>
            <person name="Sims D."/>
            <person name="Brettin T."/>
            <person name="Detter J.C."/>
            <person name="Han C."/>
            <person name="Kuske C.R."/>
            <person name="Schmutz J."/>
            <person name="Larimer F."/>
            <person name="Land M."/>
            <person name="Hauser L."/>
            <person name="Kyrpides N."/>
            <person name="Mikhailova N."/>
            <person name="Biddle J.F."/>
            <person name="Zhang Z."/>
            <person name="Fitz-Gibbon S.T."/>
            <person name="Lowe T.M."/>
            <person name="Saltikov C."/>
            <person name="House C.H."/>
            <person name="Richardson P."/>
        </authorList>
    </citation>
    <scope>NUCLEOTIDE SEQUENCE [LARGE SCALE GENOMIC DNA]</scope>
    <source>
        <strain evidence="3">V24Sta</strain>
    </source>
</reference>
<dbReference type="PANTHER" id="PTHR22911:SF137">
    <property type="entry name" value="SOLUTE CARRIER FAMILY 35 MEMBER G2-RELATED"/>
    <property type="match status" value="1"/>
</dbReference>
<feature type="transmembrane region" description="Helical" evidence="1">
    <location>
        <begin position="253"/>
        <end position="272"/>
    </location>
</feature>
<sequence>MDLSGAAAALTAALIWALVIFLYKREMETAGAAAVNFSRLLYVAVLMWPVLLLGAPTPGLWAAAASGLITLVVGDSLYFYAIQRIGGSTAAPLAYTYVVIAQYLATLLGEVVSHWLAASAVLTVVGAALLAKGGSARLEPLGVAAALAAALMWSLGMAAVKLAAMGQAHPLVIAYIRAAAACAALGIYLAARRRVALVKSPLFAAASLLDLGLGSALFAYAVGAAGLAVATILVSTSPLITQLYARATGAERIGLRQTAGALSIFLAIYLALRG</sequence>
<dbReference type="GO" id="GO:0016020">
    <property type="term" value="C:membrane"/>
    <property type="evidence" value="ECO:0007669"/>
    <property type="project" value="InterPro"/>
</dbReference>
<dbReference type="Proteomes" id="UP000001694">
    <property type="component" value="Chromosome"/>
</dbReference>
<dbReference type="HOGENOM" id="CLU_088145_0_0_2"/>
<feature type="domain" description="EamA" evidence="2">
    <location>
        <begin position="141"/>
        <end position="272"/>
    </location>
</feature>
<dbReference type="OrthoDB" id="29149at2157"/>
<feature type="transmembrane region" description="Helical" evidence="1">
    <location>
        <begin position="60"/>
        <end position="80"/>
    </location>
</feature>
<gene>
    <name evidence="3" type="ordered locus">Tneu_0537</name>
</gene>
<accession>B1YCG7</accession>
<feature type="transmembrane region" description="Helical" evidence="1">
    <location>
        <begin position="111"/>
        <end position="131"/>
    </location>
</feature>
<name>B1YCG7_PYRNV</name>
<dbReference type="RefSeq" id="WP_012349900.1">
    <property type="nucleotide sequence ID" value="NC_010525.1"/>
</dbReference>
<keyword evidence="1" id="KW-0472">Membrane</keyword>
<keyword evidence="4" id="KW-1185">Reference proteome</keyword>